<proteinExistence type="predicted"/>
<accession>A0ABP7Y0M3</accession>
<evidence type="ECO:0000256" key="2">
    <source>
        <dbReference type="ARBA" id="ARBA00022692"/>
    </source>
</evidence>
<comment type="subcellular location">
    <subcellularLocation>
        <location evidence="1">Membrane</location>
        <topology evidence="1">Multi-pass membrane protein</topology>
    </subcellularLocation>
</comment>
<evidence type="ECO:0000256" key="5">
    <source>
        <dbReference type="SAM" id="Phobius"/>
    </source>
</evidence>
<organism evidence="7 8">
    <name type="scientific">Nocardioides fonticola</name>
    <dbReference type="NCBI Taxonomy" id="450363"/>
    <lineage>
        <taxon>Bacteria</taxon>
        <taxon>Bacillati</taxon>
        <taxon>Actinomycetota</taxon>
        <taxon>Actinomycetes</taxon>
        <taxon>Propionibacteriales</taxon>
        <taxon>Nocardioidaceae</taxon>
        <taxon>Nocardioides</taxon>
    </lineage>
</organism>
<dbReference type="Proteomes" id="UP001501495">
    <property type="component" value="Unassembled WGS sequence"/>
</dbReference>
<feature type="transmembrane region" description="Helical" evidence="5">
    <location>
        <begin position="39"/>
        <end position="58"/>
    </location>
</feature>
<keyword evidence="3 5" id="KW-1133">Transmembrane helix</keyword>
<dbReference type="Pfam" id="PF05154">
    <property type="entry name" value="TM2"/>
    <property type="match status" value="1"/>
</dbReference>
<reference evidence="8" key="1">
    <citation type="journal article" date="2019" name="Int. J. Syst. Evol. Microbiol.">
        <title>The Global Catalogue of Microorganisms (GCM) 10K type strain sequencing project: providing services to taxonomists for standard genome sequencing and annotation.</title>
        <authorList>
            <consortium name="The Broad Institute Genomics Platform"/>
            <consortium name="The Broad Institute Genome Sequencing Center for Infectious Disease"/>
            <person name="Wu L."/>
            <person name="Ma J."/>
        </authorList>
    </citation>
    <scope>NUCLEOTIDE SEQUENCE [LARGE SCALE GENOMIC DNA]</scope>
    <source>
        <strain evidence="8">JCM 16703</strain>
    </source>
</reference>
<dbReference type="InterPro" id="IPR007829">
    <property type="entry name" value="TM2"/>
</dbReference>
<evidence type="ECO:0000256" key="1">
    <source>
        <dbReference type="ARBA" id="ARBA00004141"/>
    </source>
</evidence>
<dbReference type="RefSeq" id="WP_344735356.1">
    <property type="nucleotide sequence ID" value="NZ_BAAAZH010000033.1"/>
</dbReference>
<comment type="caution">
    <text evidence="7">The sequence shown here is derived from an EMBL/GenBank/DDBJ whole genome shotgun (WGS) entry which is preliminary data.</text>
</comment>
<gene>
    <name evidence="7" type="ORF">GCM10022215_40640</name>
</gene>
<evidence type="ECO:0000313" key="8">
    <source>
        <dbReference type="Proteomes" id="UP001501495"/>
    </source>
</evidence>
<name>A0ABP7Y0M3_9ACTN</name>
<evidence type="ECO:0000313" key="7">
    <source>
        <dbReference type="EMBL" id="GAA4128783.1"/>
    </source>
</evidence>
<sequence length="78" mass="7764">MSTSTPAPAKSKIVAALLGIFLGGLGAHSFYLGNAKKGAIQLVVSVVTLGAGSLWGFIEGILILIGKIDTDAAGNPLA</sequence>
<evidence type="ECO:0000256" key="4">
    <source>
        <dbReference type="ARBA" id="ARBA00023136"/>
    </source>
</evidence>
<evidence type="ECO:0000256" key="3">
    <source>
        <dbReference type="ARBA" id="ARBA00022989"/>
    </source>
</evidence>
<keyword evidence="2 5" id="KW-0812">Transmembrane</keyword>
<evidence type="ECO:0000259" key="6">
    <source>
        <dbReference type="Pfam" id="PF05154"/>
    </source>
</evidence>
<protein>
    <recommendedName>
        <fullName evidence="6">TM2 domain-containing protein</fullName>
    </recommendedName>
</protein>
<keyword evidence="4 5" id="KW-0472">Membrane</keyword>
<dbReference type="EMBL" id="BAAAZH010000033">
    <property type="protein sequence ID" value="GAA4128783.1"/>
    <property type="molecule type" value="Genomic_DNA"/>
</dbReference>
<keyword evidence="8" id="KW-1185">Reference proteome</keyword>
<feature type="domain" description="TM2" evidence="6">
    <location>
        <begin position="9"/>
        <end position="61"/>
    </location>
</feature>